<geneLocation type="plasmid" evidence="3 4">
    <name>unnamed5</name>
</geneLocation>
<gene>
    <name evidence="3" type="ORF">HN018_27365</name>
</gene>
<dbReference type="Pfam" id="PF01527">
    <property type="entry name" value="HTH_Tnp_1"/>
    <property type="match status" value="1"/>
</dbReference>
<proteinExistence type="predicted"/>
<keyword evidence="3" id="KW-0614">Plasmid</keyword>
<dbReference type="GO" id="GO:0006313">
    <property type="term" value="P:DNA transposition"/>
    <property type="evidence" value="ECO:0007669"/>
    <property type="project" value="InterPro"/>
</dbReference>
<dbReference type="Gene3D" id="3.30.420.10">
    <property type="entry name" value="Ribonuclease H-like superfamily/Ribonuclease H"/>
    <property type="match status" value="1"/>
</dbReference>
<dbReference type="Pfam" id="PF13683">
    <property type="entry name" value="rve_3"/>
    <property type="match status" value="1"/>
</dbReference>
<dbReference type="RefSeq" id="WP_171837547.1">
    <property type="nucleotide sequence ID" value="NZ_CP053712.1"/>
</dbReference>
<accession>A0A6M8HZV6</accession>
<keyword evidence="4" id="KW-1185">Reference proteome</keyword>
<dbReference type="Proteomes" id="UP000500767">
    <property type="component" value="Plasmid unnamed5"/>
</dbReference>
<dbReference type="KEGG" id="lck:HN018_27365"/>
<dbReference type="GO" id="GO:0015074">
    <property type="term" value="P:DNA integration"/>
    <property type="evidence" value="ECO:0007669"/>
    <property type="project" value="InterPro"/>
</dbReference>
<dbReference type="InterPro" id="IPR009057">
    <property type="entry name" value="Homeodomain-like_sf"/>
</dbReference>
<dbReference type="InterPro" id="IPR001584">
    <property type="entry name" value="Integrase_cat-core"/>
</dbReference>
<evidence type="ECO:0000259" key="2">
    <source>
        <dbReference type="PROSITE" id="PS50994"/>
    </source>
</evidence>
<sequence length="387" mass="43904">MGRKHHKPEEIVGKLRQVEVLTAQGKPVTEAVRAIGVTEATYYRWRAEYGGLKLDQVKQLEQENGRLRRAVADLTLEKLVLKEAAFGKLLGAARRRACVQHVTATPDVSERFACRVLDQHRSTQRKMLKTADDEAALTATIIDLARQFGRYGYRRITALLRAEGWYTNYKRVERIWRAEGLKVPQRHPKRGRLWLNDGSCVRLRPDRANHVWAYDFVEDRTRDGRKFRTLNVVDEFTREALAIRAGRQLKATDVIDVLADLFITRGTPVHIRSDNGPEFAAIAVKGWITGVGAKTAYIEPGSPWENGYVESFNGKFRDELLSCEIFNTLAEAKVLIEQWRVHYNTVRPHSSLGYRPPAPEVVVRTLPPPVSDPGPTGSAQHQTPAFH</sequence>
<evidence type="ECO:0000313" key="3">
    <source>
        <dbReference type="EMBL" id="QKE93858.1"/>
    </source>
</evidence>
<dbReference type="AlphaFoldDB" id="A0A6M8HZV6"/>
<dbReference type="InterPro" id="IPR012337">
    <property type="entry name" value="RNaseH-like_sf"/>
</dbReference>
<reference evidence="3 4" key="1">
    <citation type="journal article" date="2014" name="World J. Microbiol. Biotechnol.">
        <title>Biodiversity and physiological characteristics of Antarctic and Arctic lichens-associated bacteria.</title>
        <authorList>
            <person name="Lee Y.M."/>
            <person name="Kim E.H."/>
            <person name="Lee H.K."/>
            <person name="Hong S.G."/>
        </authorList>
    </citation>
    <scope>NUCLEOTIDE SEQUENCE [LARGE SCALE GENOMIC DNA]</scope>
    <source>
        <strain evidence="3 4">PAMC 26569</strain>
        <plasmid evidence="3">unnamed5</plasmid>
    </source>
</reference>
<dbReference type="PANTHER" id="PTHR47515:SF1">
    <property type="entry name" value="BLR2054 PROTEIN"/>
    <property type="match status" value="1"/>
</dbReference>
<dbReference type="PROSITE" id="PS50994">
    <property type="entry name" value="INTEGRASE"/>
    <property type="match status" value="1"/>
</dbReference>
<dbReference type="GO" id="GO:0004803">
    <property type="term" value="F:transposase activity"/>
    <property type="evidence" value="ECO:0007669"/>
    <property type="project" value="InterPro"/>
</dbReference>
<dbReference type="InterPro" id="IPR036397">
    <property type="entry name" value="RNaseH_sf"/>
</dbReference>
<dbReference type="PANTHER" id="PTHR47515">
    <property type="entry name" value="LOW CALCIUM RESPONSE LOCUS PROTEIN T"/>
    <property type="match status" value="1"/>
</dbReference>
<dbReference type="InterPro" id="IPR048020">
    <property type="entry name" value="Transpos_IS3"/>
</dbReference>
<dbReference type="InterPro" id="IPR002514">
    <property type="entry name" value="Transposase_8"/>
</dbReference>
<feature type="compositionally biased region" description="Polar residues" evidence="1">
    <location>
        <begin position="377"/>
        <end position="387"/>
    </location>
</feature>
<dbReference type="GO" id="GO:0003677">
    <property type="term" value="F:DNA binding"/>
    <property type="evidence" value="ECO:0007669"/>
    <property type="project" value="InterPro"/>
</dbReference>
<feature type="region of interest" description="Disordered" evidence="1">
    <location>
        <begin position="366"/>
        <end position="387"/>
    </location>
</feature>
<evidence type="ECO:0000256" key="1">
    <source>
        <dbReference type="SAM" id="MobiDB-lite"/>
    </source>
</evidence>
<feature type="domain" description="Integrase catalytic" evidence="2">
    <location>
        <begin position="201"/>
        <end position="364"/>
    </location>
</feature>
<dbReference type="EMBL" id="CP053712">
    <property type="protein sequence ID" value="QKE93858.1"/>
    <property type="molecule type" value="Genomic_DNA"/>
</dbReference>
<dbReference type="SUPFAM" id="SSF53098">
    <property type="entry name" value="Ribonuclease H-like"/>
    <property type="match status" value="1"/>
</dbReference>
<dbReference type="SUPFAM" id="SSF46689">
    <property type="entry name" value="Homeodomain-like"/>
    <property type="match status" value="1"/>
</dbReference>
<dbReference type="InterPro" id="IPR025948">
    <property type="entry name" value="HTH-like_dom"/>
</dbReference>
<name>A0A6M8HZV6_9PROT</name>
<protein>
    <submittedName>
        <fullName evidence="3">IS3 family transposase</fullName>
    </submittedName>
</protein>
<dbReference type="Pfam" id="PF13276">
    <property type="entry name" value="HTH_21"/>
    <property type="match status" value="1"/>
</dbReference>
<dbReference type="NCBIfam" id="NF033516">
    <property type="entry name" value="transpos_IS3"/>
    <property type="match status" value="1"/>
</dbReference>
<evidence type="ECO:0000313" key="4">
    <source>
        <dbReference type="Proteomes" id="UP000500767"/>
    </source>
</evidence>
<organism evidence="3 4">
    <name type="scientific">Lichenicola cladoniae</name>
    <dbReference type="NCBI Taxonomy" id="1484109"/>
    <lineage>
        <taxon>Bacteria</taxon>
        <taxon>Pseudomonadati</taxon>
        <taxon>Pseudomonadota</taxon>
        <taxon>Alphaproteobacteria</taxon>
        <taxon>Acetobacterales</taxon>
        <taxon>Acetobacteraceae</taxon>
        <taxon>Lichenicola</taxon>
    </lineage>
</organism>